<evidence type="ECO:0000256" key="1">
    <source>
        <dbReference type="SAM" id="Phobius"/>
    </source>
</evidence>
<organism evidence="2">
    <name type="scientific">viral metagenome</name>
    <dbReference type="NCBI Taxonomy" id="1070528"/>
    <lineage>
        <taxon>unclassified sequences</taxon>
        <taxon>metagenomes</taxon>
        <taxon>organismal metagenomes</taxon>
    </lineage>
</organism>
<proteinExistence type="predicted"/>
<keyword evidence="1" id="KW-0812">Transmembrane</keyword>
<dbReference type="EMBL" id="MN739449">
    <property type="protein sequence ID" value="QHT05100.1"/>
    <property type="molecule type" value="Genomic_DNA"/>
</dbReference>
<sequence>MPKEHSPKEHAPRDYTVAFWIVLILLLLLLVAAIIVGMVQSSKTPQVIDGQFRFQNQSAHNHLSETGEINYFVHMTYGAKVDNSKIASRSDVLNIINTCPSLITATSTDPWERVAQDIANQIWSSFNCYGVSVELVIPLASADPTGNTTITATFSKGYINRAIRLDLQPYSSSQ</sequence>
<feature type="transmembrane region" description="Helical" evidence="1">
    <location>
        <begin position="17"/>
        <end position="39"/>
    </location>
</feature>
<protein>
    <submittedName>
        <fullName evidence="2">Uncharacterized protein</fullName>
    </submittedName>
</protein>
<dbReference type="AlphaFoldDB" id="A0A6C0CMI7"/>
<evidence type="ECO:0000313" key="2">
    <source>
        <dbReference type="EMBL" id="QHT05100.1"/>
    </source>
</evidence>
<keyword evidence="1" id="KW-1133">Transmembrane helix</keyword>
<reference evidence="2" key="1">
    <citation type="journal article" date="2020" name="Nature">
        <title>Giant virus diversity and host interactions through global metagenomics.</title>
        <authorList>
            <person name="Schulz F."/>
            <person name="Roux S."/>
            <person name="Paez-Espino D."/>
            <person name="Jungbluth S."/>
            <person name="Walsh D.A."/>
            <person name="Denef V.J."/>
            <person name="McMahon K.D."/>
            <person name="Konstantinidis K.T."/>
            <person name="Eloe-Fadrosh E.A."/>
            <person name="Kyrpides N.C."/>
            <person name="Woyke T."/>
        </authorList>
    </citation>
    <scope>NUCLEOTIDE SEQUENCE</scope>
    <source>
        <strain evidence="2">GVMAG-M-3300021354-14</strain>
    </source>
</reference>
<keyword evidence="1" id="KW-0472">Membrane</keyword>
<accession>A0A6C0CMI7</accession>
<name>A0A6C0CMI7_9ZZZZ</name>